<gene>
    <name evidence="1" type="ORF">DPMN_021468</name>
</gene>
<evidence type="ECO:0000313" key="2">
    <source>
        <dbReference type="Proteomes" id="UP000828390"/>
    </source>
</evidence>
<proteinExistence type="predicted"/>
<sequence length="187" mass="20596">MMNSLSKLANLSRIYTNHCKRATTITALSYAGFQTRQIMAVSGYKNESSVRSYVQDPTTEQKRSMSATLSSLVKDDENHFNDGFDDALALSASQAEQILQDIAKCDNDSGSSKFKKTTHASGQSQPLQESFLNVPNVTHTIKSSESVSFVEFDNNLTFGVCSGPSPVFNFHGCNINLYFNPMPNMNP</sequence>
<reference evidence="1" key="2">
    <citation type="submission" date="2020-11" db="EMBL/GenBank/DDBJ databases">
        <authorList>
            <person name="McCartney M.A."/>
            <person name="Auch B."/>
            <person name="Kono T."/>
            <person name="Mallez S."/>
            <person name="Becker A."/>
            <person name="Gohl D.M."/>
            <person name="Silverstein K.A.T."/>
            <person name="Koren S."/>
            <person name="Bechman K.B."/>
            <person name="Herman A."/>
            <person name="Abrahante J.E."/>
            <person name="Garbe J."/>
        </authorList>
    </citation>
    <scope>NUCLEOTIDE SEQUENCE</scope>
    <source>
        <strain evidence="1">Duluth1</strain>
        <tissue evidence="1">Whole animal</tissue>
    </source>
</reference>
<dbReference type="GO" id="GO:0003677">
    <property type="term" value="F:DNA binding"/>
    <property type="evidence" value="ECO:0007669"/>
    <property type="project" value="InterPro"/>
</dbReference>
<dbReference type="AlphaFoldDB" id="A0A9D4NMV7"/>
<keyword evidence="2" id="KW-1185">Reference proteome</keyword>
<name>A0A9D4NMV7_DREPO</name>
<dbReference type="SUPFAM" id="SSF56349">
    <property type="entry name" value="DNA breaking-rejoining enzymes"/>
    <property type="match status" value="1"/>
</dbReference>
<dbReference type="InterPro" id="IPR011010">
    <property type="entry name" value="DNA_brk_join_enz"/>
</dbReference>
<accession>A0A9D4NMV7</accession>
<dbReference type="EMBL" id="JAIWYP010000001">
    <property type="protein sequence ID" value="KAH3897281.1"/>
    <property type="molecule type" value="Genomic_DNA"/>
</dbReference>
<protein>
    <recommendedName>
        <fullName evidence="3">Tyr recombinase domain-containing protein</fullName>
    </recommendedName>
</protein>
<dbReference type="Proteomes" id="UP000828390">
    <property type="component" value="Unassembled WGS sequence"/>
</dbReference>
<comment type="caution">
    <text evidence="1">The sequence shown here is derived from an EMBL/GenBank/DDBJ whole genome shotgun (WGS) entry which is preliminary data.</text>
</comment>
<evidence type="ECO:0000313" key="1">
    <source>
        <dbReference type="EMBL" id="KAH3897281.1"/>
    </source>
</evidence>
<reference evidence="1" key="1">
    <citation type="journal article" date="2019" name="bioRxiv">
        <title>The Genome of the Zebra Mussel, Dreissena polymorpha: A Resource for Invasive Species Research.</title>
        <authorList>
            <person name="McCartney M.A."/>
            <person name="Auch B."/>
            <person name="Kono T."/>
            <person name="Mallez S."/>
            <person name="Zhang Y."/>
            <person name="Obille A."/>
            <person name="Becker A."/>
            <person name="Abrahante J.E."/>
            <person name="Garbe J."/>
            <person name="Badalamenti J.P."/>
            <person name="Herman A."/>
            <person name="Mangelson H."/>
            <person name="Liachko I."/>
            <person name="Sullivan S."/>
            <person name="Sone E.D."/>
            <person name="Koren S."/>
            <person name="Silverstein K.A.T."/>
            <person name="Beckman K.B."/>
            <person name="Gohl D.M."/>
        </authorList>
    </citation>
    <scope>NUCLEOTIDE SEQUENCE</scope>
    <source>
        <strain evidence="1">Duluth1</strain>
        <tissue evidence="1">Whole animal</tissue>
    </source>
</reference>
<organism evidence="1 2">
    <name type="scientific">Dreissena polymorpha</name>
    <name type="common">Zebra mussel</name>
    <name type="synonym">Mytilus polymorpha</name>
    <dbReference type="NCBI Taxonomy" id="45954"/>
    <lineage>
        <taxon>Eukaryota</taxon>
        <taxon>Metazoa</taxon>
        <taxon>Spiralia</taxon>
        <taxon>Lophotrochozoa</taxon>
        <taxon>Mollusca</taxon>
        <taxon>Bivalvia</taxon>
        <taxon>Autobranchia</taxon>
        <taxon>Heteroconchia</taxon>
        <taxon>Euheterodonta</taxon>
        <taxon>Imparidentia</taxon>
        <taxon>Neoheterodontei</taxon>
        <taxon>Myida</taxon>
        <taxon>Dreissenoidea</taxon>
        <taxon>Dreissenidae</taxon>
        <taxon>Dreissena</taxon>
    </lineage>
</organism>
<evidence type="ECO:0008006" key="3">
    <source>
        <dbReference type="Google" id="ProtNLM"/>
    </source>
</evidence>